<name>A0ABW2RLM2_9BACL</name>
<protein>
    <submittedName>
        <fullName evidence="1">Uncharacterized protein</fullName>
    </submittedName>
</protein>
<dbReference type="EMBL" id="JBHTBW010000031">
    <property type="protein sequence ID" value="MFC7441602.1"/>
    <property type="molecule type" value="Genomic_DNA"/>
</dbReference>
<proteinExistence type="predicted"/>
<keyword evidence="2" id="KW-1185">Reference proteome</keyword>
<comment type="caution">
    <text evidence="1">The sequence shown here is derived from an EMBL/GenBank/DDBJ whole genome shotgun (WGS) entry which is preliminary data.</text>
</comment>
<dbReference type="Proteomes" id="UP001596500">
    <property type="component" value="Unassembled WGS sequence"/>
</dbReference>
<organism evidence="1 2">
    <name type="scientific">Laceyella putida</name>
    <dbReference type="NCBI Taxonomy" id="110101"/>
    <lineage>
        <taxon>Bacteria</taxon>
        <taxon>Bacillati</taxon>
        <taxon>Bacillota</taxon>
        <taxon>Bacilli</taxon>
        <taxon>Bacillales</taxon>
        <taxon>Thermoactinomycetaceae</taxon>
        <taxon>Laceyella</taxon>
    </lineage>
</organism>
<reference evidence="2" key="1">
    <citation type="journal article" date="2019" name="Int. J. Syst. Evol. Microbiol.">
        <title>The Global Catalogue of Microorganisms (GCM) 10K type strain sequencing project: providing services to taxonomists for standard genome sequencing and annotation.</title>
        <authorList>
            <consortium name="The Broad Institute Genomics Platform"/>
            <consortium name="The Broad Institute Genome Sequencing Center for Infectious Disease"/>
            <person name="Wu L."/>
            <person name="Ma J."/>
        </authorList>
    </citation>
    <scope>NUCLEOTIDE SEQUENCE [LARGE SCALE GENOMIC DNA]</scope>
    <source>
        <strain evidence="2">CGMCC 1.12942</strain>
    </source>
</reference>
<accession>A0ABW2RLM2</accession>
<sequence>MESQATIEQHLKQAFYHLTTAVNQSLQQVMQNEDAKQRLGAMWEAFLVQFFDYVKKQGKINNLDMLGWIPKTKLTKLFLFK</sequence>
<evidence type="ECO:0000313" key="1">
    <source>
        <dbReference type="EMBL" id="MFC7441602.1"/>
    </source>
</evidence>
<dbReference type="RefSeq" id="WP_379864902.1">
    <property type="nucleotide sequence ID" value="NZ_JBHTBW010000031.1"/>
</dbReference>
<evidence type="ECO:0000313" key="2">
    <source>
        <dbReference type="Proteomes" id="UP001596500"/>
    </source>
</evidence>
<gene>
    <name evidence="1" type="ORF">ACFQNG_10635</name>
</gene>